<name>A0ABU9BKV6_9BURK</name>
<evidence type="ECO:0000313" key="1">
    <source>
        <dbReference type="EMBL" id="MEK8030594.1"/>
    </source>
</evidence>
<proteinExistence type="predicted"/>
<sequence length="87" mass="9166">MPKVTLRLVGGTDKENLTAIVVGNERWGQNGHAWGTAAEMTGDDDPTYTTYYGKGEGNPEGFVEIGDQDITFNVTADGSGQTSLVAA</sequence>
<keyword evidence="2" id="KW-1185">Reference proteome</keyword>
<organism evidence="1 2">
    <name type="scientific">Ideonella lacteola</name>
    <dbReference type="NCBI Taxonomy" id="2984193"/>
    <lineage>
        <taxon>Bacteria</taxon>
        <taxon>Pseudomonadati</taxon>
        <taxon>Pseudomonadota</taxon>
        <taxon>Betaproteobacteria</taxon>
        <taxon>Burkholderiales</taxon>
        <taxon>Sphaerotilaceae</taxon>
        <taxon>Ideonella</taxon>
    </lineage>
</organism>
<dbReference type="EMBL" id="JBBUTG010000003">
    <property type="protein sequence ID" value="MEK8030594.1"/>
    <property type="molecule type" value="Genomic_DNA"/>
</dbReference>
<dbReference type="RefSeq" id="WP_341424954.1">
    <property type="nucleotide sequence ID" value="NZ_JBBUTG010000003.1"/>
</dbReference>
<comment type="caution">
    <text evidence="1">The sequence shown here is derived from an EMBL/GenBank/DDBJ whole genome shotgun (WGS) entry which is preliminary data.</text>
</comment>
<reference evidence="1 2" key="1">
    <citation type="submission" date="2024-04" db="EMBL/GenBank/DDBJ databases">
        <title>Novel species of the genus Ideonella isolated from streams.</title>
        <authorList>
            <person name="Lu H."/>
        </authorList>
    </citation>
    <scope>NUCLEOTIDE SEQUENCE [LARGE SCALE GENOMIC DNA]</scope>
    <source>
        <strain evidence="1 2">DXS29W</strain>
    </source>
</reference>
<accession>A0ABU9BKV6</accession>
<gene>
    <name evidence="1" type="ORF">AACH06_07120</name>
</gene>
<evidence type="ECO:0000313" key="2">
    <source>
        <dbReference type="Proteomes" id="UP001371218"/>
    </source>
</evidence>
<evidence type="ECO:0008006" key="3">
    <source>
        <dbReference type="Google" id="ProtNLM"/>
    </source>
</evidence>
<dbReference type="Proteomes" id="UP001371218">
    <property type="component" value="Unassembled WGS sequence"/>
</dbReference>
<protein>
    <recommendedName>
        <fullName evidence="3">Major tropism determinant N-terminal domain-containing protein</fullName>
    </recommendedName>
</protein>